<dbReference type="OrthoDB" id="3027193at2759"/>
<proteinExistence type="predicted"/>
<evidence type="ECO:0000313" key="2">
    <source>
        <dbReference type="Proteomes" id="UP000799770"/>
    </source>
</evidence>
<name>A0A6A5ZHU1_9PLEO</name>
<protein>
    <submittedName>
        <fullName evidence="1">Uncharacterized protein</fullName>
    </submittedName>
</protein>
<dbReference type="EMBL" id="ML977316">
    <property type="protein sequence ID" value="KAF2119130.1"/>
    <property type="molecule type" value="Genomic_DNA"/>
</dbReference>
<dbReference type="Proteomes" id="UP000799770">
    <property type="component" value="Unassembled WGS sequence"/>
</dbReference>
<keyword evidence="2" id="KW-1185">Reference proteome</keyword>
<gene>
    <name evidence="1" type="ORF">BDV96DRAFT_643281</name>
</gene>
<sequence>MSPTPSPSTIPFSSVLATIAANCQQNIPTKGKAAIKTADALTPDFPSICPADFSGSGDSTHENFNHGNIERLVVRNMLDQKLERCMECTIAIVNTCSLGNNNCVGIAAFNHQMYNISNMLPELSNPLFGNDHGAAFIHDVSASESDDDQ</sequence>
<reference evidence="1" key="1">
    <citation type="journal article" date="2020" name="Stud. Mycol.">
        <title>101 Dothideomycetes genomes: a test case for predicting lifestyles and emergence of pathogens.</title>
        <authorList>
            <person name="Haridas S."/>
            <person name="Albert R."/>
            <person name="Binder M."/>
            <person name="Bloem J."/>
            <person name="Labutti K."/>
            <person name="Salamov A."/>
            <person name="Andreopoulos B."/>
            <person name="Baker S."/>
            <person name="Barry K."/>
            <person name="Bills G."/>
            <person name="Bluhm B."/>
            <person name="Cannon C."/>
            <person name="Castanera R."/>
            <person name="Culley D."/>
            <person name="Daum C."/>
            <person name="Ezra D."/>
            <person name="Gonzalez J."/>
            <person name="Henrissat B."/>
            <person name="Kuo A."/>
            <person name="Liang C."/>
            <person name="Lipzen A."/>
            <person name="Lutzoni F."/>
            <person name="Magnuson J."/>
            <person name="Mondo S."/>
            <person name="Nolan M."/>
            <person name="Ohm R."/>
            <person name="Pangilinan J."/>
            <person name="Park H.-J."/>
            <person name="Ramirez L."/>
            <person name="Alfaro M."/>
            <person name="Sun H."/>
            <person name="Tritt A."/>
            <person name="Yoshinaga Y."/>
            <person name="Zwiers L.-H."/>
            <person name="Turgeon B."/>
            <person name="Goodwin S."/>
            <person name="Spatafora J."/>
            <person name="Crous P."/>
            <person name="Grigoriev I."/>
        </authorList>
    </citation>
    <scope>NUCLEOTIDE SEQUENCE</scope>
    <source>
        <strain evidence="1">CBS 627.86</strain>
    </source>
</reference>
<accession>A0A6A5ZHU1</accession>
<organism evidence="1 2">
    <name type="scientific">Lophiotrema nucula</name>
    <dbReference type="NCBI Taxonomy" id="690887"/>
    <lineage>
        <taxon>Eukaryota</taxon>
        <taxon>Fungi</taxon>
        <taxon>Dikarya</taxon>
        <taxon>Ascomycota</taxon>
        <taxon>Pezizomycotina</taxon>
        <taxon>Dothideomycetes</taxon>
        <taxon>Pleosporomycetidae</taxon>
        <taxon>Pleosporales</taxon>
        <taxon>Lophiotremataceae</taxon>
        <taxon>Lophiotrema</taxon>
    </lineage>
</organism>
<dbReference type="AlphaFoldDB" id="A0A6A5ZHU1"/>
<evidence type="ECO:0000313" key="1">
    <source>
        <dbReference type="EMBL" id="KAF2119130.1"/>
    </source>
</evidence>